<dbReference type="FunFam" id="3.30.1380.20:FF:000001">
    <property type="entry name" value="Trafficking protein particle complex subunit BET3"/>
    <property type="match status" value="1"/>
</dbReference>
<evidence type="ECO:0000256" key="2">
    <source>
        <dbReference type="ARBA" id="ARBA00004240"/>
    </source>
</evidence>
<organism evidence="8 9">
    <name type="scientific">Colletotrichum lupini</name>
    <dbReference type="NCBI Taxonomy" id="145971"/>
    <lineage>
        <taxon>Eukaryota</taxon>
        <taxon>Fungi</taxon>
        <taxon>Dikarya</taxon>
        <taxon>Ascomycota</taxon>
        <taxon>Pezizomycotina</taxon>
        <taxon>Sordariomycetes</taxon>
        <taxon>Hypocreomycetidae</taxon>
        <taxon>Glomerellales</taxon>
        <taxon>Glomerellaceae</taxon>
        <taxon>Colletotrichum</taxon>
        <taxon>Colletotrichum acutatum species complex</taxon>
    </lineage>
</organism>
<evidence type="ECO:0000313" key="8">
    <source>
        <dbReference type="EMBL" id="UQC84642.1"/>
    </source>
</evidence>
<keyword evidence="9" id="KW-1185">Reference proteome</keyword>
<comment type="similarity">
    <text evidence="3">Belongs to the TRAPP small subunits family. BET3 subfamily.</text>
</comment>
<accession>A0A9Q8SW35</accession>
<evidence type="ECO:0000256" key="3">
    <source>
        <dbReference type="ARBA" id="ARBA00006218"/>
    </source>
</evidence>
<comment type="subcellular location">
    <subcellularLocation>
        <location evidence="2">Endoplasmic reticulum</location>
    </subcellularLocation>
    <subcellularLocation>
        <location evidence="1">Golgi apparatus</location>
        <location evidence="1">cis-Golgi network</location>
    </subcellularLocation>
</comment>
<evidence type="ECO:0000256" key="6">
    <source>
        <dbReference type="ARBA" id="ARBA00022892"/>
    </source>
</evidence>
<proteinExistence type="inferred from homology"/>
<dbReference type="InterPro" id="IPR024096">
    <property type="entry name" value="NO_sig/Golgi_transp_ligand-bd"/>
</dbReference>
<reference evidence="8" key="1">
    <citation type="journal article" date="2021" name="Mol. Plant Microbe Interact.">
        <title>Complete Genome Sequence of the Plant-Pathogenic Fungus Colletotrichum lupini.</title>
        <authorList>
            <person name="Baroncelli R."/>
            <person name="Pensec F."/>
            <person name="Da Lio D."/>
            <person name="Boufleur T."/>
            <person name="Vicente I."/>
            <person name="Sarrocco S."/>
            <person name="Picot A."/>
            <person name="Baraldi E."/>
            <person name="Sukno S."/>
            <person name="Thon M."/>
            <person name="Le Floch G."/>
        </authorList>
    </citation>
    <scope>NUCLEOTIDE SEQUENCE</scope>
    <source>
        <strain evidence="8">IMI 504893</strain>
    </source>
</reference>
<keyword evidence="4" id="KW-0813">Transport</keyword>
<dbReference type="Gene3D" id="3.30.1380.20">
    <property type="entry name" value="Trafficking protein particle complex subunit 3"/>
    <property type="match status" value="1"/>
</dbReference>
<dbReference type="InterPro" id="IPR016721">
    <property type="entry name" value="Bet3"/>
</dbReference>
<dbReference type="GeneID" id="73344124"/>
<dbReference type="KEGG" id="clup:CLUP02_10138"/>
<keyword evidence="6" id="KW-0931">ER-Golgi transport</keyword>
<evidence type="ECO:0000256" key="5">
    <source>
        <dbReference type="ARBA" id="ARBA00022824"/>
    </source>
</evidence>
<gene>
    <name evidence="8" type="ORF">CLUP02_10138</name>
</gene>
<evidence type="ECO:0000256" key="7">
    <source>
        <dbReference type="ARBA" id="ARBA00023034"/>
    </source>
</evidence>
<dbReference type="AlphaFoldDB" id="A0A9Q8SW35"/>
<dbReference type="Proteomes" id="UP000830671">
    <property type="component" value="Chromosome 5"/>
</dbReference>
<dbReference type="Pfam" id="PF04051">
    <property type="entry name" value="TRAPP"/>
    <property type="match status" value="1"/>
</dbReference>
<evidence type="ECO:0000256" key="1">
    <source>
        <dbReference type="ARBA" id="ARBA00004222"/>
    </source>
</evidence>
<name>A0A9Q8SW35_9PEZI</name>
<dbReference type="EMBL" id="CP019477">
    <property type="protein sequence ID" value="UQC84642.1"/>
    <property type="molecule type" value="Genomic_DNA"/>
</dbReference>
<protein>
    <submittedName>
        <fullName evidence="8">Transporter particle component</fullName>
    </submittedName>
</protein>
<dbReference type="CDD" id="cd14942">
    <property type="entry name" value="TRAPPC3_bet3"/>
    <property type="match status" value="1"/>
</dbReference>
<dbReference type="GO" id="GO:0030008">
    <property type="term" value="C:TRAPP complex"/>
    <property type="evidence" value="ECO:0007669"/>
    <property type="project" value="InterPro"/>
</dbReference>
<dbReference type="SUPFAM" id="SSF111126">
    <property type="entry name" value="Ligand-binding domain in the NO signalling and Golgi transport"/>
    <property type="match status" value="1"/>
</dbReference>
<dbReference type="RefSeq" id="XP_049146259.1">
    <property type="nucleotide sequence ID" value="XM_049289114.1"/>
</dbReference>
<keyword evidence="5" id="KW-0256">Endoplasmic reticulum</keyword>
<evidence type="ECO:0000256" key="4">
    <source>
        <dbReference type="ARBA" id="ARBA00022448"/>
    </source>
</evidence>
<dbReference type="GO" id="GO:0005783">
    <property type="term" value="C:endoplasmic reticulum"/>
    <property type="evidence" value="ECO:0007669"/>
    <property type="project" value="UniProtKB-SubCell"/>
</dbReference>
<evidence type="ECO:0000313" key="9">
    <source>
        <dbReference type="Proteomes" id="UP000830671"/>
    </source>
</evidence>
<dbReference type="GO" id="GO:0016236">
    <property type="term" value="P:macroautophagy"/>
    <property type="evidence" value="ECO:0007669"/>
    <property type="project" value="UniProtKB-ARBA"/>
</dbReference>
<dbReference type="GO" id="GO:0048193">
    <property type="term" value="P:Golgi vesicle transport"/>
    <property type="evidence" value="ECO:0007669"/>
    <property type="project" value="InterPro"/>
</dbReference>
<keyword evidence="7" id="KW-0333">Golgi apparatus</keyword>
<dbReference type="InterPro" id="IPR007194">
    <property type="entry name" value="TRAPP_component"/>
</dbReference>
<sequence>MCWLRSLAHARLGCGRSLLLPIPELKVGPRFRGPAYLIFNLIDVHEHQLAPHGSFEPLVQLRSVRQPTTAIALATAVSTDIEDLRLHFTVRRERLQTTHVNDATCLRSEAAATSATQPGTRRPTPAILPSLTIRQASARNHGRKQGNPLGRGNLEVRCVAPECPRTNKSDVLDCRTRIDKVNAELVTLTYGTIVAQLCKDYDSDYVEVNKQLDKMGYNIGLRLIEDYLAKSNTMKRCANFRETADVIARVGFKIFLNITPQVTNWTTDNKQFSLVFDENPLADFVELPDDERAQDELWYSNIFCGVLRGALEMVQMQVEAHFISDVLRGHDTTEMRVSLVRYIDDELPPEDD</sequence>
<dbReference type="GO" id="GO:0005794">
    <property type="term" value="C:Golgi apparatus"/>
    <property type="evidence" value="ECO:0007669"/>
    <property type="project" value="UniProtKB-SubCell"/>
</dbReference>
<dbReference type="PANTHER" id="PTHR13048">
    <property type="entry name" value="TRAFFICKING PROTEIN PARTICLE COMPLEX SUBUNIT 3"/>
    <property type="match status" value="1"/>
</dbReference>